<proteinExistence type="predicted"/>
<evidence type="ECO:0000256" key="5">
    <source>
        <dbReference type="SAM" id="Phobius"/>
    </source>
</evidence>
<comment type="subcellular location">
    <subcellularLocation>
        <location evidence="1">Membrane</location>
        <topology evidence="1">Multi-pass membrane protein</topology>
    </subcellularLocation>
</comment>
<gene>
    <name evidence="6" type="ORF">ABH15_11505</name>
</gene>
<dbReference type="GO" id="GO:0016020">
    <property type="term" value="C:membrane"/>
    <property type="evidence" value="ECO:0007669"/>
    <property type="project" value="UniProtKB-SubCell"/>
</dbReference>
<dbReference type="InterPro" id="IPR007269">
    <property type="entry name" value="ICMT_MeTrfase"/>
</dbReference>
<feature type="transmembrane region" description="Helical" evidence="5">
    <location>
        <begin position="148"/>
        <end position="165"/>
    </location>
</feature>
<evidence type="ECO:0008006" key="8">
    <source>
        <dbReference type="Google" id="ProtNLM"/>
    </source>
</evidence>
<dbReference type="NCBIfam" id="NF040696">
    <property type="entry name" value="isopcys_mtase"/>
    <property type="match status" value="1"/>
</dbReference>
<organism evidence="6 7">
    <name type="scientific">Methanoculleus taiwanensis</name>
    <dbReference type="NCBI Taxonomy" id="1550565"/>
    <lineage>
        <taxon>Archaea</taxon>
        <taxon>Methanobacteriati</taxon>
        <taxon>Methanobacteriota</taxon>
        <taxon>Stenosarchaea group</taxon>
        <taxon>Methanomicrobia</taxon>
        <taxon>Methanomicrobiales</taxon>
        <taxon>Methanomicrobiaceae</taxon>
        <taxon>Methanoculleus</taxon>
    </lineage>
</organism>
<dbReference type="GO" id="GO:0004671">
    <property type="term" value="F:protein C-terminal S-isoprenylcysteine carboxyl O-methyltransferase activity"/>
    <property type="evidence" value="ECO:0007669"/>
    <property type="project" value="InterPro"/>
</dbReference>
<dbReference type="PANTHER" id="PTHR12714:SF9">
    <property type="entry name" value="PROTEIN-S-ISOPRENYLCYSTEINE O-METHYLTRANSFERASE"/>
    <property type="match status" value="1"/>
</dbReference>
<comment type="caution">
    <text evidence="6">The sequence shown here is derived from an EMBL/GenBank/DDBJ whole genome shotgun (WGS) entry which is preliminary data.</text>
</comment>
<dbReference type="PANTHER" id="PTHR12714">
    <property type="entry name" value="PROTEIN-S ISOPRENYLCYSTEINE O-METHYLTRANSFERASE"/>
    <property type="match status" value="1"/>
</dbReference>
<evidence type="ECO:0000256" key="3">
    <source>
        <dbReference type="ARBA" id="ARBA00022989"/>
    </source>
</evidence>
<keyword evidence="2 5" id="KW-0812">Transmembrane</keyword>
<accession>A0A498GX13</accession>
<dbReference type="InterPro" id="IPR054851">
    <property type="entry name" value="Isoprenylcys_mtase"/>
</dbReference>
<sequence>MEESIYQSVFLGLLILFLFVRAPYVYKSYTRETVVNMGSTVDRMLLLLTTIGMAALPLLYSLTPILAPFSVPMPDALRIAGGAVYLAALVLMLLILRELGGDWSMGVELKENHRLVTSGPYRFVRHPTYTAFTLMMAGQLFLTANWLVGIYGIAVWALFCVVRIPREEAMMLEEFGDEYRTYRDRTGILVPNISFFSQK</sequence>
<evidence type="ECO:0000256" key="4">
    <source>
        <dbReference type="ARBA" id="ARBA00023136"/>
    </source>
</evidence>
<evidence type="ECO:0000256" key="2">
    <source>
        <dbReference type="ARBA" id="ARBA00022692"/>
    </source>
</evidence>
<dbReference type="AlphaFoldDB" id="A0A498GX13"/>
<evidence type="ECO:0000313" key="6">
    <source>
        <dbReference type="EMBL" id="RXE55369.1"/>
    </source>
</evidence>
<dbReference type="Proteomes" id="UP000290932">
    <property type="component" value="Unassembled WGS sequence"/>
</dbReference>
<keyword evidence="4 5" id="KW-0472">Membrane</keyword>
<feature type="transmembrane region" description="Helical" evidence="5">
    <location>
        <begin position="6"/>
        <end position="24"/>
    </location>
</feature>
<keyword evidence="3 5" id="KW-1133">Transmembrane helix</keyword>
<dbReference type="Gene3D" id="1.20.120.1630">
    <property type="match status" value="1"/>
</dbReference>
<feature type="transmembrane region" description="Helical" evidence="5">
    <location>
        <begin position="45"/>
        <end position="67"/>
    </location>
</feature>
<protein>
    <recommendedName>
        <fullName evidence="8">Protein-S-isoprenylcysteine methyltransferase</fullName>
    </recommendedName>
</protein>
<evidence type="ECO:0000256" key="1">
    <source>
        <dbReference type="ARBA" id="ARBA00004141"/>
    </source>
</evidence>
<dbReference type="EMBL" id="LHQS01000003">
    <property type="protein sequence ID" value="RXE55369.1"/>
    <property type="molecule type" value="Genomic_DNA"/>
</dbReference>
<keyword evidence="7" id="KW-1185">Reference proteome</keyword>
<dbReference type="Pfam" id="PF04140">
    <property type="entry name" value="ICMT"/>
    <property type="match status" value="1"/>
</dbReference>
<evidence type="ECO:0000313" key="7">
    <source>
        <dbReference type="Proteomes" id="UP000290932"/>
    </source>
</evidence>
<name>A0A498GX13_9EURY</name>
<reference evidence="6 7" key="1">
    <citation type="journal article" date="2015" name="Int. J. Syst. Evol. Microbiol.">
        <title>Methanoculleus taiwanensis sp. nov., a methanogen isolated from deep marine sediment at the deformation front area near Taiwan.</title>
        <authorList>
            <person name="Weng C.Y."/>
            <person name="Chen S.C."/>
            <person name="Lai M.C."/>
            <person name="Wu S.Y."/>
            <person name="Lin S."/>
            <person name="Yang T.F."/>
            <person name="Chen P.C."/>
        </authorList>
    </citation>
    <scope>NUCLEOTIDE SEQUENCE [LARGE SCALE GENOMIC DNA]</scope>
    <source>
        <strain evidence="6 7">CYW4</strain>
    </source>
</reference>
<feature type="transmembrane region" description="Helical" evidence="5">
    <location>
        <begin position="79"/>
        <end position="96"/>
    </location>
</feature>